<dbReference type="InterPro" id="IPR028081">
    <property type="entry name" value="Leu-bd"/>
</dbReference>
<dbReference type="Proteomes" id="UP000718281">
    <property type="component" value="Unassembled WGS sequence"/>
</dbReference>
<proteinExistence type="inferred from homology"/>
<dbReference type="PROSITE" id="PS51257">
    <property type="entry name" value="PROKAR_LIPOPROTEIN"/>
    <property type="match status" value="1"/>
</dbReference>
<dbReference type="SUPFAM" id="SSF53822">
    <property type="entry name" value="Periplasmic binding protein-like I"/>
    <property type="match status" value="1"/>
</dbReference>
<dbReference type="PANTHER" id="PTHR30483">
    <property type="entry name" value="LEUCINE-SPECIFIC-BINDING PROTEIN"/>
    <property type="match status" value="1"/>
</dbReference>
<dbReference type="Pfam" id="PF13458">
    <property type="entry name" value="Peripla_BP_6"/>
    <property type="match status" value="1"/>
</dbReference>
<accession>A0A934X455</accession>
<reference evidence="4 5" key="1">
    <citation type="submission" date="2020-10" db="EMBL/GenBank/DDBJ databases">
        <title>Connecting structure to function with the recovery of over 1000 high-quality activated sludge metagenome-assembled genomes encoding full-length rRNA genes using long-read sequencing.</title>
        <authorList>
            <person name="Singleton C.M."/>
            <person name="Petriglieri F."/>
            <person name="Kristensen J.M."/>
            <person name="Kirkegaard R.H."/>
            <person name="Michaelsen T.Y."/>
            <person name="Andersen M.H."/>
            <person name="Karst S.M."/>
            <person name="Dueholm M.S."/>
            <person name="Nielsen P.H."/>
            <person name="Albertsen M."/>
        </authorList>
    </citation>
    <scope>NUCLEOTIDE SEQUENCE [LARGE SCALE GENOMIC DNA]</scope>
    <source>
        <strain evidence="4">AalE_18-Q3-R2-46_BAT3C.188</strain>
    </source>
</reference>
<evidence type="ECO:0000256" key="2">
    <source>
        <dbReference type="ARBA" id="ARBA00022729"/>
    </source>
</evidence>
<evidence type="ECO:0000256" key="1">
    <source>
        <dbReference type="ARBA" id="ARBA00010062"/>
    </source>
</evidence>
<feature type="domain" description="Leucine-binding protein" evidence="3">
    <location>
        <begin position="38"/>
        <end position="388"/>
    </location>
</feature>
<dbReference type="CDD" id="cd06338">
    <property type="entry name" value="PBP1_ABC_ligand_binding-like"/>
    <property type="match status" value="1"/>
</dbReference>
<comment type="caution">
    <text evidence="4">The sequence shown here is derived from an EMBL/GenBank/DDBJ whole genome shotgun (WGS) entry which is preliminary data.</text>
</comment>
<name>A0A934X455_9MICO</name>
<comment type="similarity">
    <text evidence="1">Belongs to the leucine-binding protein family.</text>
</comment>
<protein>
    <submittedName>
        <fullName evidence="4">Amino acid ABC transporter substrate-binding protein</fullName>
    </submittedName>
</protein>
<sequence>MKTSRILATATIAAVSVALTGCGSKGEAGGDAGASSGTLTIGASISLTGKTAREGVLTQEGYQLCQEKVNAKGGVKVSDKMLKLDIKYQDDTSKPDTAASLVDQFNDQGIKLILGSYGSANTEAQAAVIERNNQVMVDSSGADNNIFAKGYKRTFGVLSPATEYAASIVKAVAELASPKPTSVVVLSADDGFSKRAADGAAKAAKDLGFTVLETQYFPNGATDVSASLNKVKASNPDVIIGSVHLAEGVAIIKQAKELGVVPKVFGETVAPPTPDFVTTLGKDAEGVLGSSQWTKSAAGSDDYFGTAKQYDADIQAKFKHEAGYHNAEASAACLAFVLAIQKAGSTDANKVRDALAALDAPSFFAQLKFDAVGMNSTKPMSVIQIQGGKQVTVWPKTSAEAALIWPGTTK</sequence>
<keyword evidence="2" id="KW-0732">Signal</keyword>
<evidence type="ECO:0000313" key="5">
    <source>
        <dbReference type="Proteomes" id="UP000718281"/>
    </source>
</evidence>
<dbReference type="PANTHER" id="PTHR30483:SF37">
    <property type="entry name" value="ABC TRANSPORTER SUBSTRATE-BINDING PROTEIN"/>
    <property type="match status" value="1"/>
</dbReference>
<evidence type="ECO:0000313" key="4">
    <source>
        <dbReference type="EMBL" id="MBK6300043.1"/>
    </source>
</evidence>
<dbReference type="InterPro" id="IPR051010">
    <property type="entry name" value="BCAA_transport"/>
</dbReference>
<dbReference type="AlphaFoldDB" id="A0A934X455"/>
<dbReference type="Gene3D" id="3.40.50.2300">
    <property type="match status" value="2"/>
</dbReference>
<organism evidence="4 5">
    <name type="scientific">Candidatus Phosphoribacter hodrii</name>
    <dbReference type="NCBI Taxonomy" id="2953743"/>
    <lineage>
        <taxon>Bacteria</taxon>
        <taxon>Bacillati</taxon>
        <taxon>Actinomycetota</taxon>
        <taxon>Actinomycetes</taxon>
        <taxon>Micrococcales</taxon>
        <taxon>Dermatophilaceae</taxon>
        <taxon>Candidatus Phosphoribacter</taxon>
    </lineage>
</organism>
<evidence type="ECO:0000259" key="3">
    <source>
        <dbReference type="Pfam" id="PF13458"/>
    </source>
</evidence>
<dbReference type="InterPro" id="IPR028082">
    <property type="entry name" value="Peripla_BP_I"/>
</dbReference>
<gene>
    <name evidence="4" type="ORF">IPF40_02965</name>
</gene>
<dbReference type="EMBL" id="JADIXZ010000003">
    <property type="protein sequence ID" value="MBK6300043.1"/>
    <property type="molecule type" value="Genomic_DNA"/>
</dbReference>